<sequence length="433" mass="49522">MQETTAAKNQEELKNQRRNERIVRNMQHVSNKYLRRIYEIPIVPQSLEYFSNILKRIFVENKSVERDNGVKLIGTYCVMVPQELIYAAGCIPVKLCSGSYTAYNIGDEFTPRDACPLVKSSIGFASMNLVPIYDECSMVIVPTSCDCKKKMVSILAKYNDNVIPLHVPTIKLDDELKNSYIEDIYALKKAIESISPKKISYSRLKAATEAIAVAQREIYRLYSLKMHSPSVIKGTHAMIAMNSYSYDRIDRWAKALRILNDELELRIESKRYVAKPNAPRIMVTGSPVVFPNIKIPLLIEEMGGIFVADETCMGERGLYDPVAVTENSLDGLIRALAIKAILPCSCPSFVNNDQRIFKLKQMIEDFKVQGVIYHVLRGCLVYDYEYFAVEDALRSMDIPIIRVETDYNEEDVEQLRIRIEAFVELIKFKNMED</sequence>
<keyword evidence="3" id="KW-0411">Iron-sulfur</keyword>
<dbReference type="PANTHER" id="PTHR30548:SF2">
    <property type="entry name" value="2-HYDROXYACYL-COA DEHYDRATASE,D-COMPONENT"/>
    <property type="match status" value="1"/>
</dbReference>
<dbReference type="Pfam" id="PF06050">
    <property type="entry name" value="HGD-D"/>
    <property type="match status" value="1"/>
</dbReference>
<dbReference type="Proteomes" id="UP000036923">
    <property type="component" value="Unassembled WGS sequence"/>
</dbReference>
<dbReference type="Gene3D" id="3.40.50.11890">
    <property type="match status" value="1"/>
</dbReference>
<dbReference type="GO" id="GO:0051536">
    <property type="term" value="F:iron-sulfur cluster binding"/>
    <property type="evidence" value="ECO:0007669"/>
    <property type="project" value="UniProtKB-KW"/>
</dbReference>
<evidence type="ECO:0000256" key="1">
    <source>
        <dbReference type="ARBA" id="ARBA00001966"/>
    </source>
</evidence>
<accession>A0A0L6JR14</accession>
<dbReference type="eggNOG" id="COG1775">
    <property type="taxonomic scope" value="Bacteria"/>
</dbReference>
<keyword evidence="3" id="KW-0479">Metal-binding</keyword>
<evidence type="ECO:0000313" key="5">
    <source>
        <dbReference type="Proteomes" id="UP000036923"/>
    </source>
</evidence>
<comment type="similarity">
    <text evidence="2">Belongs to the FldB/FldC dehydratase alpha/beta subunit family.</text>
</comment>
<dbReference type="Gene3D" id="1.20.1270.370">
    <property type="match status" value="1"/>
</dbReference>
<dbReference type="OrthoDB" id="9810278at2"/>
<reference evidence="5" key="1">
    <citation type="submission" date="2015-07" db="EMBL/GenBank/DDBJ databases">
        <title>Near-Complete Genome Sequence of the Cellulolytic Bacterium Bacteroides (Pseudobacteroides) cellulosolvens ATCC 35603.</title>
        <authorList>
            <person name="Dassa B."/>
            <person name="Utturkar S.M."/>
            <person name="Klingeman D.M."/>
            <person name="Hurt R.A."/>
            <person name="Keller M."/>
            <person name="Xu J."/>
            <person name="Reddy Y.H.K."/>
            <person name="Borovok I."/>
            <person name="Grinberg I.R."/>
            <person name="Lamed R."/>
            <person name="Zhivin O."/>
            <person name="Bayer E.A."/>
            <person name="Brown S.D."/>
        </authorList>
    </citation>
    <scope>NUCLEOTIDE SEQUENCE [LARGE SCALE GENOMIC DNA]</scope>
    <source>
        <strain evidence="5">DSM 2933</strain>
    </source>
</reference>
<comment type="caution">
    <text evidence="4">The sequence shown here is derived from an EMBL/GenBank/DDBJ whole genome shotgun (WGS) entry which is preliminary data.</text>
</comment>
<dbReference type="PANTHER" id="PTHR30548">
    <property type="entry name" value="2-HYDROXYGLUTARYL-COA DEHYDRATASE, D-COMPONENT-RELATED"/>
    <property type="match status" value="1"/>
</dbReference>
<name>A0A0L6JR14_9FIRM</name>
<keyword evidence="3" id="KW-0408">Iron</keyword>
<dbReference type="AlphaFoldDB" id="A0A0L6JR14"/>
<dbReference type="STRING" id="398512.Bccel_3416"/>
<dbReference type="EMBL" id="LGTC01000001">
    <property type="protein sequence ID" value="KNY28145.1"/>
    <property type="molecule type" value="Genomic_DNA"/>
</dbReference>
<evidence type="ECO:0000313" key="4">
    <source>
        <dbReference type="EMBL" id="KNY28145.1"/>
    </source>
</evidence>
<dbReference type="InterPro" id="IPR010327">
    <property type="entry name" value="FldB/FldC_alpha/beta"/>
</dbReference>
<organism evidence="4 5">
    <name type="scientific">Pseudobacteroides cellulosolvens ATCC 35603 = DSM 2933</name>
    <dbReference type="NCBI Taxonomy" id="398512"/>
    <lineage>
        <taxon>Bacteria</taxon>
        <taxon>Bacillati</taxon>
        <taxon>Bacillota</taxon>
        <taxon>Clostridia</taxon>
        <taxon>Eubacteriales</taxon>
        <taxon>Oscillospiraceae</taxon>
        <taxon>Pseudobacteroides</taxon>
    </lineage>
</organism>
<keyword evidence="5" id="KW-1185">Reference proteome</keyword>
<comment type="cofactor">
    <cofactor evidence="1">
        <name>[4Fe-4S] cluster</name>
        <dbReference type="ChEBI" id="CHEBI:49883"/>
    </cofactor>
</comment>
<dbReference type="RefSeq" id="WP_050753552.1">
    <property type="nucleotide sequence ID" value="NZ_JQKC01000008.1"/>
</dbReference>
<proteinExistence type="inferred from homology"/>
<evidence type="ECO:0000256" key="3">
    <source>
        <dbReference type="ARBA" id="ARBA00023014"/>
    </source>
</evidence>
<gene>
    <name evidence="4" type="ORF">Bccel_3416</name>
</gene>
<protein>
    <submittedName>
        <fullName evidence="4">2-hydroxyglutaryl-CoA dehydratase D-component</fullName>
    </submittedName>
</protein>
<evidence type="ECO:0000256" key="2">
    <source>
        <dbReference type="ARBA" id="ARBA00005806"/>
    </source>
</evidence>
<dbReference type="GO" id="GO:0016836">
    <property type="term" value="F:hydro-lyase activity"/>
    <property type="evidence" value="ECO:0007669"/>
    <property type="project" value="UniProtKB-ARBA"/>
</dbReference>
<dbReference type="Gene3D" id="3.40.50.11900">
    <property type="match status" value="1"/>
</dbReference>